<gene>
    <name evidence="2" type="ORF">SAMN06269250_4606</name>
</gene>
<evidence type="ECO:0000313" key="3">
    <source>
        <dbReference type="Proteomes" id="UP000219452"/>
    </source>
</evidence>
<feature type="compositionally biased region" description="Polar residues" evidence="1">
    <location>
        <begin position="226"/>
        <end position="236"/>
    </location>
</feature>
<name>A0A286GGN8_9BACT</name>
<feature type="compositionally biased region" description="Basic and acidic residues" evidence="1">
    <location>
        <begin position="180"/>
        <end position="190"/>
    </location>
</feature>
<feature type="compositionally biased region" description="Polar residues" evidence="1">
    <location>
        <begin position="109"/>
        <end position="136"/>
    </location>
</feature>
<dbReference type="Proteomes" id="UP000219452">
    <property type="component" value="Unassembled WGS sequence"/>
</dbReference>
<protein>
    <submittedName>
        <fullName evidence="2">Uncharacterized protein</fullName>
    </submittedName>
</protein>
<keyword evidence="3" id="KW-1185">Reference proteome</keyword>
<evidence type="ECO:0000256" key="1">
    <source>
        <dbReference type="SAM" id="MobiDB-lite"/>
    </source>
</evidence>
<organism evidence="2 3">
    <name type="scientific">Spirosoma fluviale</name>
    <dbReference type="NCBI Taxonomy" id="1597977"/>
    <lineage>
        <taxon>Bacteria</taxon>
        <taxon>Pseudomonadati</taxon>
        <taxon>Bacteroidota</taxon>
        <taxon>Cytophagia</taxon>
        <taxon>Cytophagales</taxon>
        <taxon>Cytophagaceae</taxon>
        <taxon>Spirosoma</taxon>
    </lineage>
</organism>
<dbReference type="EMBL" id="OCNH01000004">
    <property type="protein sequence ID" value="SOD94687.1"/>
    <property type="molecule type" value="Genomic_DNA"/>
</dbReference>
<accession>A0A286GGN8</accession>
<feature type="region of interest" description="Disordered" evidence="1">
    <location>
        <begin position="109"/>
        <end position="236"/>
    </location>
</feature>
<proteinExistence type="predicted"/>
<evidence type="ECO:0000313" key="2">
    <source>
        <dbReference type="EMBL" id="SOD94687.1"/>
    </source>
</evidence>
<dbReference type="AlphaFoldDB" id="A0A286GGN8"/>
<reference evidence="3" key="1">
    <citation type="submission" date="2017-09" db="EMBL/GenBank/DDBJ databases">
        <authorList>
            <person name="Varghese N."/>
            <person name="Submissions S."/>
        </authorList>
    </citation>
    <scope>NUCLEOTIDE SEQUENCE [LARGE SCALE GENOMIC DNA]</scope>
    <source>
        <strain evidence="3">DSM 29961</strain>
    </source>
</reference>
<sequence>MDQHAANLIGLTTKAFNGETAAISPTDGISLIDSWLNFLQSEGSATSPLVDALGNLKAELQSGNPNGDHVERILKALSNETKQTIGSADEDSKPKLTFLSEALQGFSQQLTGKARRNTSGEQAPMTSTVGGESTHSGAGISGFDPSADDLTERNGGTVSSGPTVIMEDAATSDDASEPTRTPDETDDKGSSRVGPGDNSTASQDSRSDTGGRMAGMGVSGGAGDTDYSQSGGRSQY</sequence>
<feature type="compositionally biased region" description="Gly residues" evidence="1">
    <location>
        <begin position="212"/>
        <end position="223"/>
    </location>
</feature>